<evidence type="ECO:0000256" key="1">
    <source>
        <dbReference type="SAM" id="Phobius"/>
    </source>
</evidence>
<keyword evidence="1" id="KW-0472">Membrane</keyword>
<name>I4CE21_DESTA</name>
<protein>
    <submittedName>
        <fullName evidence="2">Uncharacterized protein</fullName>
    </submittedName>
</protein>
<gene>
    <name evidence="2" type="ordered locus">Desti_5215</name>
</gene>
<keyword evidence="1" id="KW-1133">Transmembrane helix</keyword>
<evidence type="ECO:0000313" key="3">
    <source>
        <dbReference type="Proteomes" id="UP000006055"/>
    </source>
</evidence>
<dbReference type="Proteomes" id="UP000006055">
    <property type="component" value="Chromosome"/>
</dbReference>
<proteinExistence type="predicted"/>
<feature type="transmembrane region" description="Helical" evidence="1">
    <location>
        <begin position="6"/>
        <end position="23"/>
    </location>
</feature>
<keyword evidence="3" id="KW-1185">Reference proteome</keyword>
<dbReference type="eggNOG" id="ENOG502ZRUH">
    <property type="taxonomic scope" value="Bacteria"/>
</dbReference>
<keyword evidence="1" id="KW-0812">Transmembrane</keyword>
<evidence type="ECO:0000313" key="2">
    <source>
        <dbReference type="EMBL" id="AFM27812.1"/>
    </source>
</evidence>
<dbReference type="EMBL" id="CP003360">
    <property type="protein sequence ID" value="AFM27812.1"/>
    <property type="molecule type" value="Genomic_DNA"/>
</dbReference>
<dbReference type="HOGENOM" id="CLU_1537634_0_0_7"/>
<sequence length="174" mass="19423">MDIQSVISVGAVVVACLSAFFAYRSSESARKSANENFRPIITARVRVCKDGSEATAFELVIQNTGNRAARDVCLSVREGLLDEVLTGGKNDCLVQDVRRCFSTKIPVLAPGEQVTNSFGVLARPPQISTWKKYTTIIPTCVRYTDVEEWTRRFEHYQDLVVWHEDAFAGGRWSS</sequence>
<dbReference type="STRING" id="706587.Desti_5215"/>
<dbReference type="AlphaFoldDB" id="I4CE21"/>
<reference evidence="3" key="1">
    <citation type="submission" date="2012-06" db="EMBL/GenBank/DDBJ databases">
        <title>Complete sequence of chromosome of Desulfomonile tiedjei DSM 6799.</title>
        <authorList>
            <person name="Lucas S."/>
            <person name="Copeland A."/>
            <person name="Lapidus A."/>
            <person name="Glavina del Rio T."/>
            <person name="Dalin E."/>
            <person name="Tice H."/>
            <person name="Bruce D."/>
            <person name="Goodwin L."/>
            <person name="Pitluck S."/>
            <person name="Peters L."/>
            <person name="Ovchinnikova G."/>
            <person name="Zeytun A."/>
            <person name="Lu M."/>
            <person name="Kyrpides N."/>
            <person name="Mavromatis K."/>
            <person name="Ivanova N."/>
            <person name="Brettin T."/>
            <person name="Detter J.C."/>
            <person name="Han C."/>
            <person name="Larimer F."/>
            <person name="Land M."/>
            <person name="Hauser L."/>
            <person name="Markowitz V."/>
            <person name="Cheng J.-F."/>
            <person name="Hugenholtz P."/>
            <person name="Woyke T."/>
            <person name="Wu D."/>
            <person name="Spring S."/>
            <person name="Schroeder M."/>
            <person name="Brambilla E."/>
            <person name="Klenk H.-P."/>
            <person name="Eisen J.A."/>
        </authorList>
    </citation>
    <scope>NUCLEOTIDE SEQUENCE [LARGE SCALE GENOMIC DNA]</scope>
    <source>
        <strain evidence="3">ATCC 49306 / DSM 6799 / DCB-1</strain>
    </source>
</reference>
<organism evidence="2 3">
    <name type="scientific">Desulfomonile tiedjei (strain ATCC 49306 / DSM 6799 / DCB-1)</name>
    <dbReference type="NCBI Taxonomy" id="706587"/>
    <lineage>
        <taxon>Bacteria</taxon>
        <taxon>Pseudomonadati</taxon>
        <taxon>Thermodesulfobacteriota</taxon>
        <taxon>Desulfomonilia</taxon>
        <taxon>Desulfomonilales</taxon>
        <taxon>Desulfomonilaceae</taxon>
        <taxon>Desulfomonile</taxon>
    </lineage>
</organism>
<accession>I4CE21</accession>
<dbReference type="KEGG" id="dti:Desti_5215"/>